<dbReference type="InterPro" id="IPR029063">
    <property type="entry name" value="SAM-dependent_MTases_sf"/>
</dbReference>
<evidence type="ECO:0000313" key="1">
    <source>
        <dbReference type="EMBL" id="GAH24147.1"/>
    </source>
</evidence>
<proteinExistence type="predicted"/>
<sequence length="108" mass="12837">NKKYWFDQQFEEFSESYLKENRPAGVLRQRLYPNSKYVKAGMVKLEHPAKVRDWQKGMNKRGKDAIMKIHLDRGRNKRCVWTIPTQPFPEAHFAVYPEKLIEPMIEAG</sequence>
<reference evidence="1" key="1">
    <citation type="journal article" date="2014" name="Front. Microbiol.">
        <title>High frequency of phylogenetically diverse reductive dehalogenase-homologous genes in deep subseafloor sedimentary metagenomes.</title>
        <authorList>
            <person name="Kawai M."/>
            <person name="Futagami T."/>
            <person name="Toyoda A."/>
            <person name="Takaki Y."/>
            <person name="Nishi S."/>
            <person name="Hori S."/>
            <person name="Arai W."/>
            <person name="Tsubouchi T."/>
            <person name="Morono Y."/>
            <person name="Uchiyama I."/>
            <person name="Ito T."/>
            <person name="Fujiyama A."/>
            <person name="Inagaki F."/>
            <person name="Takami H."/>
        </authorList>
    </citation>
    <scope>NUCLEOTIDE SEQUENCE</scope>
    <source>
        <strain evidence="1">Expedition CK06-06</strain>
    </source>
</reference>
<gene>
    <name evidence="1" type="ORF">S01H4_65274</name>
</gene>
<dbReference type="AlphaFoldDB" id="X1DVA2"/>
<dbReference type="Gene3D" id="3.40.50.150">
    <property type="entry name" value="Vaccinia Virus protein VP39"/>
    <property type="match status" value="1"/>
</dbReference>
<name>X1DVA2_9ZZZZ</name>
<comment type="caution">
    <text evidence="1">The sequence shown here is derived from an EMBL/GenBank/DDBJ whole genome shotgun (WGS) entry which is preliminary data.</text>
</comment>
<feature type="non-terminal residue" evidence="1">
    <location>
        <position position="108"/>
    </location>
</feature>
<dbReference type="EMBL" id="BART01039877">
    <property type="protein sequence ID" value="GAH24147.1"/>
    <property type="molecule type" value="Genomic_DNA"/>
</dbReference>
<organism evidence="1">
    <name type="scientific">marine sediment metagenome</name>
    <dbReference type="NCBI Taxonomy" id="412755"/>
    <lineage>
        <taxon>unclassified sequences</taxon>
        <taxon>metagenomes</taxon>
        <taxon>ecological metagenomes</taxon>
    </lineage>
</organism>
<feature type="non-terminal residue" evidence="1">
    <location>
        <position position="1"/>
    </location>
</feature>
<accession>X1DVA2</accession>
<protein>
    <submittedName>
        <fullName evidence="1">Uncharacterized protein</fullName>
    </submittedName>
</protein>